<comment type="caution">
    <text evidence="4">The sequence shown here is derived from an EMBL/GenBank/DDBJ whole genome shotgun (WGS) entry which is preliminary data.</text>
</comment>
<proteinExistence type="inferred from homology"/>
<dbReference type="InterPro" id="IPR000863">
    <property type="entry name" value="Sulfotransferase_dom"/>
</dbReference>
<dbReference type="Gene3D" id="3.40.50.300">
    <property type="entry name" value="P-loop containing nucleotide triphosphate hydrolases"/>
    <property type="match status" value="1"/>
</dbReference>
<name>A0ABQ6LSH9_9RHOB</name>
<evidence type="ECO:0000256" key="1">
    <source>
        <dbReference type="ARBA" id="ARBA00005771"/>
    </source>
</evidence>
<keyword evidence="5" id="KW-1185">Reference proteome</keyword>
<evidence type="ECO:0000313" key="4">
    <source>
        <dbReference type="EMBL" id="GMG85033.1"/>
    </source>
</evidence>
<dbReference type="InterPro" id="IPR027417">
    <property type="entry name" value="P-loop_NTPase"/>
</dbReference>
<sequence>MVSRRPATIAEMRRALEGFATEEGLRRGLALVAGPSDVFISPYAKCGTTWMQQIVHGLRTGGSMDFREITEAVPWLELAHDMGVDPAAPQRAHPRAFKSHLGWEEIPKGGRYIVVFRDPLDAMLSLHRFFEGWVFEAGAIPVAEFAAYFLERGSESWWHHARSWLRRRGRADTLLLTFEGMKADLPGTVDRVADFIGAPPDPALRALVTRQAGLDFMRRHGTQFDDHLLRAARDAACGLPPGGWSTKVARQDGQGRAALTPEIRAAFAARWRETIAAEFGIAAYGDLAGWLGETA</sequence>
<dbReference type="Pfam" id="PF00685">
    <property type="entry name" value="Sulfotransfer_1"/>
    <property type="match status" value="1"/>
</dbReference>
<evidence type="ECO:0000313" key="5">
    <source>
        <dbReference type="Proteomes" id="UP001239909"/>
    </source>
</evidence>
<evidence type="ECO:0000256" key="2">
    <source>
        <dbReference type="ARBA" id="ARBA00022679"/>
    </source>
</evidence>
<dbReference type="EMBL" id="BSYI01000049">
    <property type="protein sequence ID" value="GMG85033.1"/>
    <property type="molecule type" value="Genomic_DNA"/>
</dbReference>
<keyword evidence="2" id="KW-0808">Transferase</keyword>
<dbReference type="RefSeq" id="WP_285674261.1">
    <property type="nucleotide sequence ID" value="NZ_BSYI01000049.1"/>
</dbReference>
<accession>A0ABQ6LSH9</accession>
<organism evidence="4 5">
    <name type="scientific">Paralimibaculum aggregatum</name>
    <dbReference type="NCBI Taxonomy" id="3036245"/>
    <lineage>
        <taxon>Bacteria</taxon>
        <taxon>Pseudomonadati</taxon>
        <taxon>Pseudomonadota</taxon>
        <taxon>Alphaproteobacteria</taxon>
        <taxon>Rhodobacterales</taxon>
        <taxon>Paracoccaceae</taxon>
        <taxon>Paralimibaculum</taxon>
    </lineage>
</organism>
<protein>
    <submittedName>
        <fullName evidence="4">Sulfotransferase domain-containing protein</fullName>
    </submittedName>
</protein>
<dbReference type="Proteomes" id="UP001239909">
    <property type="component" value="Unassembled WGS sequence"/>
</dbReference>
<comment type="similarity">
    <text evidence="1">Belongs to the sulfotransferase 1 family.</text>
</comment>
<dbReference type="PANTHER" id="PTHR11783">
    <property type="entry name" value="SULFOTRANSFERASE SULT"/>
    <property type="match status" value="1"/>
</dbReference>
<dbReference type="SUPFAM" id="SSF52540">
    <property type="entry name" value="P-loop containing nucleoside triphosphate hydrolases"/>
    <property type="match status" value="1"/>
</dbReference>
<feature type="domain" description="Sulfotransferase" evidence="3">
    <location>
        <begin position="35"/>
        <end position="220"/>
    </location>
</feature>
<reference evidence="4 5" key="1">
    <citation type="submission" date="2023-04" db="EMBL/GenBank/DDBJ databases">
        <title>Marinoamorphus aggregata gen. nov., sp. Nov., isolate from tissue of brittle star Ophioplocus japonicus.</title>
        <authorList>
            <person name="Kawano K."/>
            <person name="Sawayama S."/>
            <person name="Nakagawa S."/>
        </authorList>
    </citation>
    <scope>NUCLEOTIDE SEQUENCE [LARGE SCALE GENOMIC DNA]</scope>
    <source>
        <strain evidence="4 5">NKW23</strain>
    </source>
</reference>
<gene>
    <name evidence="4" type="ORF">LNKW23_42490</name>
</gene>
<evidence type="ECO:0000259" key="3">
    <source>
        <dbReference type="Pfam" id="PF00685"/>
    </source>
</evidence>